<dbReference type="AlphaFoldDB" id="A0A9P5P3G3"/>
<protein>
    <submittedName>
        <fullName evidence="2">Uncharacterized protein</fullName>
    </submittedName>
</protein>
<feature type="chain" id="PRO_5040513527" evidence="1">
    <location>
        <begin position="20"/>
        <end position="431"/>
    </location>
</feature>
<organism evidence="2 3">
    <name type="scientific">Rhodocollybia butyracea</name>
    <dbReference type="NCBI Taxonomy" id="206335"/>
    <lineage>
        <taxon>Eukaryota</taxon>
        <taxon>Fungi</taxon>
        <taxon>Dikarya</taxon>
        <taxon>Basidiomycota</taxon>
        <taxon>Agaricomycotina</taxon>
        <taxon>Agaricomycetes</taxon>
        <taxon>Agaricomycetidae</taxon>
        <taxon>Agaricales</taxon>
        <taxon>Marasmiineae</taxon>
        <taxon>Omphalotaceae</taxon>
        <taxon>Rhodocollybia</taxon>
    </lineage>
</organism>
<evidence type="ECO:0000313" key="3">
    <source>
        <dbReference type="Proteomes" id="UP000772434"/>
    </source>
</evidence>
<feature type="signal peptide" evidence="1">
    <location>
        <begin position="1"/>
        <end position="19"/>
    </location>
</feature>
<name>A0A9P5P3G3_9AGAR</name>
<keyword evidence="3" id="KW-1185">Reference proteome</keyword>
<keyword evidence="1" id="KW-0732">Signal</keyword>
<comment type="caution">
    <text evidence="2">The sequence shown here is derived from an EMBL/GenBank/DDBJ whole genome shotgun (WGS) entry which is preliminary data.</text>
</comment>
<evidence type="ECO:0000313" key="2">
    <source>
        <dbReference type="EMBL" id="KAF9026449.1"/>
    </source>
</evidence>
<sequence length="431" mass="49351">MHLILNLASLFMDLWRGKADCANTDSVHDWPWAVLQGDTWTKHGADVAASKPYLPGSFDRPPRNVADKITSGYKSWEWLLYLFGLGPGLLYGVLPFDVWQSFCKMVRGIRLIYLKKITPVQVRVTYKLLIEVTKEFEEIYVQRRMDRIHFVRQPIHVLSHLASETVRVGSLITSSQWTMENSIRSLTREIKSDSHPYANLSNRCTRHSQINSLKSMAPSQLDREHGKEGRVPRGGIDLGDDYALLHPKAEHMRDLEECENRAVARYIDGDENNVKEVEVVQWGRARLPNGQIARSWWKEKGQFTNIRMARNVKIQQNTDEIPTFGEVQFYFRWGAEETLAMVSRYSKADESLLKDSFGTLISCQYQGAEDIVVYPIKDIESVVAMVPHSELSAELLPSWKERVFVVEKPGLDLADLGGFFESDDEPWTAMG</sequence>
<proteinExistence type="predicted"/>
<gene>
    <name evidence="2" type="ORF">BDP27DRAFT_1247834</name>
</gene>
<accession>A0A9P5P3G3</accession>
<dbReference type="Proteomes" id="UP000772434">
    <property type="component" value="Unassembled WGS sequence"/>
</dbReference>
<reference evidence="2" key="1">
    <citation type="submission" date="2020-11" db="EMBL/GenBank/DDBJ databases">
        <authorList>
            <consortium name="DOE Joint Genome Institute"/>
            <person name="Ahrendt S."/>
            <person name="Riley R."/>
            <person name="Andreopoulos W."/>
            <person name="Labutti K."/>
            <person name="Pangilinan J."/>
            <person name="Ruiz-Duenas F.J."/>
            <person name="Barrasa J.M."/>
            <person name="Sanchez-Garcia M."/>
            <person name="Camarero S."/>
            <person name="Miyauchi S."/>
            <person name="Serrano A."/>
            <person name="Linde D."/>
            <person name="Babiker R."/>
            <person name="Drula E."/>
            <person name="Ayuso-Fernandez I."/>
            <person name="Pacheco R."/>
            <person name="Padilla G."/>
            <person name="Ferreira P."/>
            <person name="Barriuso J."/>
            <person name="Kellner H."/>
            <person name="Castanera R."/>
            <person name="Alfaro M."/>
            <person name="Ramirez L."/>
            <person name="Pisabarro A.G."/>
            <person name="Kuo A."/>
            <person name="Tritt A."/>
            <person name="Lipzen A."/>
            <person name="He G."/>
            <person name="Yan M."/>
            <person name="Ng V."/>
            <person name="Cullen D."/>
            <person name="Martin F."/>
            <person name="Rosso M.-N."/>
            <person name="Henrissat B."/>
            <person name="Hibbett D."/>
            <person name="Martinez A.T."/>
            <person name="Grigoriev I.V."/>
        </authorList>
    </citation>
    <scope>NUCLEOTIDE SEQUENCE</scope>
    <source>
        <strain evidence="2">AH 40177</strain>
    </source>
</reference>
<dbReference type="OrthoDB" id="2669721at2759"/>
<dbReference type="EMBL" id="JADNRY010000811">
    <property type="protein sequence ID" value="KAF9026449.1"/>
    <property type="molecule type" value="Genomic_DNA"/>
</dbReference>
<evidence type="ECO:0000256" key="1">
    <source>
        <dbReference type="SAM" id="SignalP"/>
    </source>
</evidence>